<comment type="caution">
    <text evidence="2">The sequence shown here is derived from an EMBL/GenBank/DDBJ whole genome shotgun (WGS) entry which is preliminary data.</text>
</comment>
<organism evidence="2 3">
    <name type="scientific">Bombardia bombarda</name>
    <dbReference type="NCBI Taxonomy" id="252184"/>
    <lineage>
        <taxon>Eukaryota</taxon>
        <taxon>Fungi</taxon>
        <taxon>Dikarya</taxon>
        <taxon>Ascomycota</taxon>
        <taxon>Pezizomycotina</taxon>
        <taxon>Sordariomycetes</taxon>
        <taxon>Sordariomycetidae</taxon>
        <taxon>Sordariales</taxon>
        <taxon>Lasiosphaeriaceae</taxon>
        <taxon>Bombardia</taxon>
    </lineage>
</organism>
<proteinExistence type="predicted"/>
<keyword evidence="3" id="KW-1185">Reference proteome</keyword>
<dbReference type="EMBL" id="JAULSR010000006">
    <property type="protein sequence ID" value="KAK0615908.1"/>
    <property type="molecule type" value="Genomic_DNA"/>
</dbReference>
<sequence>MPANFKTYESQARLLAAVVAAHPELRLNYKAIAQHYGKSQTVSAIEHRFRPVRQQAEIIRIAVSQGVDPEELNVVEMSKDDIVKYFGESTPDGLQFHFRGVKSSAEVLKIAYDNGNDPVEAFGLKVSGGGPSPAKALAKAPRTPREPKTPSSNKKRTRKPAMEDTPTPSKSRRKVDKPMNYREETTNDDSPAIDYEELDASPTMQAKKVRMTPMKNMVLPPKGTILPHHANGGSNGTVSSSIFGSGTVAGNSSTAEATPSEASATASNSGTVAETGFHLKGEVTDLTGPENDERYEQTQYEQTQYEQPQYEQPQYEQPQYEQTAFSFQANHNVNHGNHDLVGYYSAAQFVQYGYDDEGEI</sequence>
<gene>
    <name evidence="2" type="ORF">B0T17DRAFT_619504</name>
</gene>
<feature type="compositionally biased region" description="Basic and acidic residues" evidence="1">
    <location>
        <begin position="176"/>
        <end position="185"/>
    </location>
</feature>
<protein>
    <submittedName>
        <fullName evidence="2">Uncharacterized protein</fullName>
    </submittedName>
</protein>
<feature type="region of interest" description="Disordered" evidence="1">
    <location>
        <begin position="123"/>
        <end position="212"/>
    </location>
</feature>
<evidence type="ECO:0000313" key="3">
    <source>
        <dbReference type="Proteomes" id="UP001174934"/>
    </source>
</evidence>
<evidence type="ECO:0000313" key="2">
    <source>
        <dbReference type="EMBL" id="KAK0615908.1"/>
    </source>
</evidence>
<dbReference type="AlphaFoldDB" id="A0AA40BW60"/>
<evidence type="ECO:0000256" key="1">
    <source>
        <dbReference type="SAM" id="MobiDB-lite"/>
    </source>
</evidence>
<feature type="region of interest" description="Disordered" evidence="1">
    <location>
        <begin position="249"/>
        <end position="273"/>
    </location>
</feature>
<feature type="compositionally biased region" description="Low complexity" evidence="1">
    <location>
        <begin position="251"/>
        <end position="269"/>
    </location>
</feature>
<reference evidence="2" key="1">
    <citation type="submission" date="2023-06" db="EMBL/GenBank/DDBJ databases">
        <title>Genome-scale phylogeny and comparative genomics of the fungal order Sordariales.</title>
        <authorList>
            <consortium name="Lawrence Berkeley National Laboratory"/>
            <person name="Hensen N."/>
            <person name="Bonometti L."/>
            <person name="Westerberg I."/>
            <person name="Brannstrom I.O."/>
            <person name="Guillou S."/>
            <person name="Cros-Aarteil S."/>
            <person name="Calhoun S."/>
            <person name="Haridas S."/>
            <person name="Kuo A."/>
            <person name="Mondo S."/>
            <person name="Pangilinan J."/>
            <person name="Riley R."/>
            <person name="LaButti K."/>
            <person name="Andreopoulos B."/>
            <person name="Lipzen A."/>
            <person name="Chen C."/>
            <person name="Yanf M."/>
            <person name="Daum C."/>
            <person name="Ng V."/>
            <person name="Clum A."/>
            <person name="Steindorff A."/>
            <person name="Ohm R."/>
            <person name="Martin F."/>
            <person name="Silar P."/>
            <person name="Natvig D."/>
            <person name="Lalanne C."/>
            <person name="Gautier V."/>
            <person name="Ament-velasquez S.L."/>
            <person name="Kruys A."/>
            <person name="Hutchinson M.I."/>
            <person name="Powell A.J."/>
            <person name="Barry K."/>
            <person name="Miller A.N."/>
            <person name="Grigoriev I.V."/>
            <person name="Debuchy R."/>
            <person name="Gladieux P."/>
            <person name="Thoren M.H."/>
            <person name="Johannesson H."/>
        </authorList>
    </citation>
    <scope>NUCLEOTIDE SEQUENCE</scope>
    <source>
        <strain evidence="2">SMH3391-2</strain>
    </source>
</reference>
<name>A0AA40BW60_9PEZI</name>
<accession>A0AA40BW60</accession>
<dbReference type="Proteomes" id="UP001174934">
    <property type="component" value="Unassembled WGS sequence"/>
</dbReference>